<accession>J9A9J3</accession>
<reference evidence="2" key="1">
    <citation type="submission" date="2012-08" db="EMBL/GenBank/DDBJ databases">
        <title>The Genome Sequence of Wuchereria bancrofti.</title>
        <authorList>
            <person name="Nutman T.B."/>
            <person name="Fink D.L."/>
            <person name="Russ C."/>
            <person name="Young S."/>
            <person name="Zeng Q."/>
            <person name="Koehrsen M."/>
            <person name="Alvarado L."/>
            <person name="Berlin A."/>
            <person name="Chapman S.B."/>
            <person name="Chen Z."/>
            <person name="Freedman E."/>
            <person name="Gellesch M."/>
            <person name="Goldberg J."/>
            <person name="Griggs A."/>
            <person name="Gujja S."/>
            <person name="Heilman E.R."/>
            <person name="Heiman D."/>
            <person name="Hepburn T."/>
            <person name="Howarth C."/>
            <person name="Jen D."/>
            <person name="Larson L."/>
            <person name="Lewis B."/>
            <person name="Mehta T."/>
            <person name="Park D."/>
            <person name="Pearson M."/>
            <person name="Roberts A."/>
            <person name="Saif S."/>
            <person name="Shea T."/>
            <person name="Shenoy N."/>
            <person name="Sisk P."/>
            <person name="Stolte C."/>
            <person name="Sykes S."/>
            <person name="Walk T."/>
            <person name="White J."/>
            <person name="Yandava C."/>
            <person name="Haas B."/>
            <person name="Henn M.R."/>
            <person name="Nusbaum C."/>
            <person name="Birren B."/>
        </authorList>
    </citation>
    <scope>NUCLEOTIDE SEQUENCE [LARGE SCALE GENOMIC DNA]</scope>
    <source>
        <strain evidence="2">NA</strain>
    </source>
</reference>
<proteinExistence type="predicted"/>
<dbReference type="AlphaFoldDB" id="J9A9J3"/>
<dbReference type="Proteomes" id="UP000004810">
    <property type="component" value="Unassembled WGS sequence"/>
</dbReference>
<protein>
    <submittedName>
        <fullName evidence="1">Uncharacterized protein</fullName>
    </submittedName>
</protein>
<comment type="caution">
    <text evidence="1">The sequence shown here is derived from an EMBL/GenBank/DDBJ whole genome shotgun (WGS) entry which is preliminary data.</text>
</comment>
<name>J9A9J3_WUCBA</name>
<gene>
    <name evidence="1" type="ORF">WUBG_18488</name>
</gene>
<organism evidence="1 2">
    <name type="scientific">Wuchereria bancrofti</name>
    <dbReference type="NCBI Taxonomy" id="6293"/>
    <lineage>
        <taxon>Eukaryota</taxon>
        <taxon>Metazoa</taxon>
        <taxon>Ecdysozoa</taxon>
        <taxon>Nematoda</taxon>
        <taxon>Chromadorea</taxon>
        <taxon>Rhabditida</taxon>
        <taxon>Spirurina</taxon>
        <taxon>Spiruromorpha</taxon>
        <taxon>Filarioidea</taxon>
        <taxon>Onchocercidae</taxon>
        <taxon>Wuchereria</taxon>
    </lineage>
</organism>
<evidence type="ECO:0000313" key="1">
    <source>
        <dbReference type="EMBL" id="EJW70605.1"/>
    </source>
</evidence>
<dbReference type="EMBL" id="ADBV01021227">
    <property type="protein sequence ID" value="EJW70605.1"/>
    <property type="molecule type" value="Genomic_DNA"/>
</dbReference>
<evidence type="ECO:0000313" key="2">
    <source>
        <dbReference type="Proteomes" id="UP000004810"/>
    </source>
</evidence>
<sequence length="84" mass="10211">MPYSSYVPYYTFQTKRIFFNERMEPLKSYIVGSQKYLNRYVSARLKADDFAQQYAYTSYDWRYPQVEKKIFSLNSNFNLKISIV</sequence>